<name>A0A194X1X3_MOLSC</name>
<dbReference type="RefSeq" id="XP_018068344.1">
    <property type="nucleotide sequence ID" value="XM_018220206.1"/>
</dbReference>
<reference evidence="2 3" key="1">
    <citation type="submission" date="2015-10" db="EMBL/GenBank/DDBJ databases">
        <title>Full genome of DAOMC 229536 Phialocephala scopiformis, a fungal endophyte of spruce producing the potent anti-insectan compound rugulosin.</title>
        <authorList>
            <consortium name="DOE Joint Genome Institute"/>
            <person name="Walker A.K."/>
            <person name="Frasz S.L."/>
            <person name="Seifert K.A."/>
            <person name="Miller J.D."/>
            <person name="Mondo S.J."/>
            <person name="Labutti K."/>
            <person name="Lipzen A."/>
            <person name="Dockter R."/>
            <person name="Kennedy M."/>
            <person name="Grigoriev I.V."/>
            <person name="Spatafora J.W."/>
        </authorList>
    </citation>
    <scope>NUCLEOTIDE SEQUENCE [LARGE SCALE GENOMIC DNA]</scope>
    <source>
        <strain evidence="2 3">CBS 120377</strain>
    </source>
</reference>
<gene>
    <name evidence="2" type="ORF">LY89DRAFT_736992</name>
</gene>
<accession>A0A194X1X3</accession>
<dbReference type="PANTHER" id="PTHR33112:SF12">
    <property type="entry name" value="HETEROKARYON INCOMPATIBILITY DOMAIN-CONTAINING PROTEIN"/>
    <property type="match status" value="1"/>
</dbReference>
<dbReference type="PANTHER" id="PTHR33112">
    <property type="entry name" value="DOMAIN PROTEIN, PUTATIVE-RELATED"/>
    <property type="match status" value="1"/>
</dbReference>
<dbReference type="InParanoid" id="A0A194X1X3"/>
<dbReference type="InterPro" id="IPR010730">
    <property type="entry name" value="HET"/>
</dbReference>
<dbReference type="KEGG" id="psco:LY89DRAFT_736992"/>
<proteinExistence type="predicted"/>
<organism evidence="2 3">
    <name type="scientific">Mollisia scopiformis</name>
    <name type="common">Conifer needle endophyte fungus</name>
    <name type="synonym">Phialocephala scopiformis</name>
    <dbReference type="NCBI Taxonomy" id="149040"/>
    <lineage>
        <taxon>Eukaryota</taxon>
        <taxon>Fungi</taxon>
        <taxon>Dikarya</taxon>
        <taxon>Ascomycota</taxon>
        <taxon>Pezizomycotina</taxon>
        <taxon>Leotiomycetes</taxon>
        <taxon>Helotiales</taxon>
        <taxon>Mollisiaceae</taxon>
        <taxon>Mollisia</taxon>
    </lineage>
</organism>
<dbReference type="Pfam" id="PF06985">
    <property type="entry name" value="HET"/>
    <property type="match status" value="1"/>
</dbReference>
<dbReference type="Proteomes" id="UP000070700">
    <property type="component" value="Unassembled WGS sequence"/>
</dbReference>
<dbReference type="GeneID" id="28829932"/>
<dbReference type="STRING" id="149040.A0A194X1X3"/>
<protein>
    <recommendedName>
        <fullName evidence="1">Heterokaryon incompatibility domain-containing protein</fullName>
    </recommendedName>
</protein>
<dbReference type="AlphaFoldDB" id="A0A194X1X3"/>
<dbReference type="EMBL" id="KQ947421">
    <property type="protein sequence ID" value="KUJ13989.1"/>
    <property type="molecule type" value="Genomic_DNA"/>
</dbReference>
<evidence type="ECO:0000259" key="1">
    <source>
        <dbReference type="Pfam" id="PF06985"/>
    </source>
</evidence>
<sequence length="386" mass="42894">MEYGDGIGTNIWTTMGKESGLEPLAGVDNTIYNRVERLKTSVEILRKALERSEQGNVTSDILPPGSHRVVELGGIRRRIPRAASPSINEHDLGAGQISTVSEENNTLDDVSGIYLYSYLYAEDPPKDAIISTPKDANDSRTRRGFRLGIALREQSEHNRPYLDNAANIQLLSTSSCHIGSGPTFHGRVVNSARANLHLASEWLHECENGHQGLCETAARGDNVAHARTAPHNLRVIDVNSMSLVLLPQRSKYVALSYCWGQSNRHFITTNSNFVELQAKGSLQRTFPLLPRTIQDAINCVREIGRDFLWVDALCIIQDNDNDREMQILQMDRVYDNALLTIISAPPTLANSTPYDGLPGYRAGSRAFRQDIARVQALDLCTTFLLR</sequence>
<dbReference type="OrthoDB" id="4733511at2759"/>
<evidence type="ECO:0000313" key="3">
    <source>
        <dbReference type="Proteomes" id="UP000070700"/>
    </source>
</evidence>
<feature type="domain" description="Heterokaryon incompatibility" evidence="1">
    <location>
        <begin position="252"/>
        <end position="359"/>
    </location>
</feature>
<evidence type="ECO:0000313" key="2">
    <source>
        <dbReference type="EMBL" id="KUJ13989.1"/>
    </source>
</evidence>
<keyword evidence="3" id="KW-1185">Reference proteome</keyword>